<reference evidence="1" key="1">
    <citation type="journal article" date="2023" name="Mol. Biol. Evol.">
        <title>Third-Generation Sequencing Reveals the Adaptive Role of the Epigenome in Three Deep-Sea Polychaetes.</title>
        <authorList>
            <person name="Perez M."/>
            <person name="Aroh O."/>
            <person name="Sun Y."/>
            <person name="Lan Y."/>
            <person name="Juniper S.K."/>
            <person name="Young C.R."/>
            <person name="Angers B."/>
            <person name="Qian P.Y."/>
        </authorList>
    </citation>
    <scope>NUCLEOTIDE SEQUENCE</scope>
    <source>
        <strain evidence="1">R07B-5</strain>
    </source>
</reference>
<dbReference type="AlphaFoldDB" id="A0AAD9L0E2"/>
<dbReference type="PANTHER" id="PTHR46612">
    <property type="entry name" value="XYLOSIDE XYLOSYLTRANSFERASE 1"/>
    <property type="match status" value="1"/>
</dbReference>
<dbReference type="InterPro" id="IPR029044">
    <property type="entry name" value="Nucleotide-diphossugar_trans"/>
</dbReference>
<dbReference type="GO" id="GO:0140560">
    <property type="term" value="F:xylosyl alpha-1,3-xylosyltransferase activity"/>
    <property type="evidence" value="ECO:0007669"/>
    <property type="project" value="TreeGrafter"/>
</dbReference>
<proteinExistence type="predicted"/>
<name>A0AAD9L0E2_RIDPI</name>
<dbReference type="Pfam" id="PF01501">
    <property type="entry name" value="Glyco_transf_8"/>
    <property type="match status" value="1"/>
</dbReference>
<protein>
    <recommendedName>
        <fullName evidence="3">Xyloside xylosyltransferase 1</fullName>
    </recommendedName>
</protein>
<gene>
    <name evidence="1" type="ORF">NP493_430g04000</name>
</gene>
<organism evidence="1 2">
    <name type="scientific">Ridgeia piscesae</name>
    <name type="common">Tubeworm</name>
    <dbReference type="NCBI Taxonomy" id="27915"/>
    <lineage>
        <taxon>Eukaryota</taxon>
        <taxon>Metazoa</taxon>
        <taxon>Spiralia</taxon>
        <taxon>Lophotrochozoa</taxon>
        <taxon>Annelida</taxon>
        <taxon>Polychaeta</taxon>
        <taxon>Sedentaria</taxon>
        <taxon>Canalipalpata</taxon>
        <taxon>Sabellida</taxon>
        <taxon>Siboglinidae</taxon>
        <taxon>Ridgeia</taxon>
    </lineage>
</organism>
<dbReference type="Gene3D" id="3.90.550.10">
    <property type="entry name" value="Spore Coat Polysaccharide Biosynthesis Protein SpsA, Chain A"/>
    <property type="match status" value="1"/>
</dbReference>
<accession>A0AAD9L0E2</accession>
<evidence type="ECO:0008006" key="3">
    <source>
        <dbReference type="Google" id="ProtNLM"/>
    </source>
</evidence>
<dbReference type="PANTHER" id="PTHR46612:SF1">
    <property type="entry name" value="XYLOSIDE XYLOSYLTRANSFERASE 1"/>
    <property type="match status" value="1"/>
</dbReference>
<dbReference type="Proteomes" id="UP001209878">
    <property type="component" value="Unassembled WGS sequence"/>
</dbReference>
<dbReference type="GO" id="GO:0016266">
    <property type="term" value="P:protein O-linked glycosylation via N-acetyl-galactosamine"/>
    <property type="evidence" value="ECO:0007669"/>
    <property type="project" value="TreeGrafter"/>
</dbReference>
<sequence>MQKHFTKKNNYFSHVLFHLSVGLYRVLPGNFHRVILLDVDLKFTDDISKLYDRFKLFTDDNIIGIGREMQPVYRTLFTQYRNDHNGTRVGDPPPHGLPGFNSGALLLDLDRMRDSKLYNSQLAEETLARLTGEFTFDGYLGDQDFYTLLGMKYPQLFHRLPCGWNRQLCRSKRRTGEEHTFDQYHRCDEEVKIYHGNCHAKFP</sequence>
<keyword evidence="2" id="KW-1185">Reference proteome</keyword>
<evidence type="ECO:0000313" key="2">
    <source>
        <dbReference type="Proteomes" id="UP001209878"/>
    </source>
</evidence>
<evidence type="ECO:0000313" key="1">
    <source>
        <dbReference type="EMBL" id="KAK2180719.1"/>
    </source>
</evidence>
<dbReference type="EMBL" id="JAODUO010000430">
    <property type="protein sequence ID" value="KAK2180719.1"/>
    <property type="molecule type" value="Genomic_DNA"/>
</dbReference>
<comment type="caution">
    <text evidence="1">The sequence shown here is derived from an EMBL/GenBank/DDBJ whole genome shotgun (WGS) entry which is preliminary data.</text>
</comment>
<dbReference type="GO" id="GO:0005789">
    <property type="term" value="C:endoplasmic reticulum membrane"/>
    <property type="evidence" value="ECO:0007669"/>
    <property type="project" value="TreeGrafter"/>
</dbReference>
<dbReference type="InterPro" id="IPR042465">
    <property type="entry name" value="XXLT1"/>
</dbReference>
<dbReference type="SUPFAM" id="SSF53448">
    <property type="entry name" value="Nucleotide-diphospho-sugar transferases"/>
    <property type="match status" value="1"/>
</dbReference>
<dbReference type="InterPro" id="IPR002495">
    <property type="entry name" value="Glyco_trans_8"/>
</dbReference>